<sequence>MYYNDGKIHYEGEITYKKNKIFFDLVDKNKTHDIYINSGGGDVEQGMELGDFIYKNKMNVYITDYCFSSCANYIFTSGKNKFISEHALIGYHGGAHSFKIDQFMIEQENYLKRKLTKKEIMHYNKEFNDHMKKITFEQDAFYSKRNINKKIASLGSNAYPNIKYDLDYYTIPYFKKLGVSDIHVIGGRNWEPKDSGHIIVINKNYKQNTKYKRQR</sequence>
<gene>
    <name evidence="1" type="ORF">LDJ79_23425</name>
</gene>
<accession>A0ABS7YTS4</accession>
<proteinExistence type="predicted"/>
<dbReference type="GO" id="GO:0008233">
    <property type="term" value="F:peptidase activity"/>
    <property type="evidence" value="ECO:0007669"/>
    <property type="project" value="UniProtKB-KW"/>
</dbReference>
<dbReference type="InterPro" id="IPR029045">
    <property type="entry name" value="ClpP/crotonase-like_dom_sf"/>
</dbReference>
<keyword evidence="1" id="KW-0645">Protease</keyword>
<dbReference type="Gene3D" id="3.90.226.10">
    <property type="entry name" value="2-enoyl-CoA Hydratase, Chain A, domain 1"/>
    <property type="match status" value="1"/>
</dbReference>
<dbReference type="Proteomes" id="UP001199044">
    <property type="component" value="Unassembled WGS sequence"/>
</dbReference>
<organism evidence="1 2">
    <name type="scientific">Vibrio tritonius</name>
    <dbReference type="NCBI Taxonomy" id="1435069"/>
    <lineage>
        <taxon>Bacteria</taxon>
        <taxon>Pseudomonadati</taxon>
        <taxon>Pseudomonadota</taxon>
        <taxon>Gammaproteobacteria</taxon>
        <taxon>Vibrionales</taxon>
        <taxon>Vibrionaceae</taxon>
        <taxon>Vibrio</taxon>
    </lineage>
</organism>
<dbReference type="SUPFAM" id="SSF52096">
    <property type="entry name" value="ClpP/crotonase"/>
    <property type="match status" value="1"/>
</dbReference>
<evidence type="ECO:0000313" key="2">
    <source>
        <dbReference type="Proteomes" id="UP001199044"/>
    </source>
</evidence>
<reference evidence="2" key="1">
    <citation type="submission" date="2023-07" db="EMBL/GenBank/DDBJ databases">
        <title>Molecular identification of indigenous halophilic bacteria isolated from red sea cost, biodegradation of synthetic dyes and assessment of degraded metabolite toxicity.</title>
        <authorList>
            <person name="Chaieb K."/>
            <person name="Altayb H.N."/>
        </authorList>
    </citation>
    <scope>NUCLEOTIDE SEQUENCE [LARGE SCALE GENOMIC DNA]</scope>
    <source>
        <strain evidence="2">K20</strain>
    </source>
</reference>
<evidence type="ECO:0000313" key="1">
    <source>
        <dbReference type="EMBL" id="MCA2019080.1"/>
    </source>
</evidence>
<keyword evidence="1" id="KW-0378">Hydrolase</keyword>
<dbReference type="EMBL" id="JAIWIU010000247">
    <property type="protein sequence ID" value="MCA2019080.1"/>
    <property type="molecule type" value="Genomic_DNA"/>
</dbReference>
<dbReference type="GO" id="GO:0006508">
    <property type="term" value="P:proteolysis"/>
    <property type="evidence" value="ECO:0007669"/>
    <property type="project" value="UniProtKB-KW"/>
</dbReference>
<protein>
    <submittedName>
        <fullName evidence="1">ATP-dependent Clp protease proteolytic subunit</fullName>
    </submittedName>
</protein>
<comment type="caution">
    <text evidence="1">The sequence shown here is derived from an EMBL/GenBank/DDBJ whole genome shotgun (WGS) entry which is preliminary data.</text>
</comment>
<keyword evidence="2" id="KW-1185">Reference proteome</keyword>
<name>A0ABS7YTS4_9VIBR</name>
<dbReference type="InterPro" id="IPR023562">
    <property type="entry name" value="ClpP/TepA"/>
</dbReference>
<dbReference type="Pfam" id="PF00574">
    <property type="entry name" value="CLP_protease"/>
    <property type="match status" value="1"/>
</dbReference>
<dbReference type="RefSeq" id="WP_225252314.1">
    <property type="nucleotide sequence ID" value="NZ_JAIWIU010000247.1"/>
</dbReference>